<keyword evidence="5 8" id="KW-0812">Transmembrane</keyword>
<evidence type="ECO:0000256" key="3">
    <source>
        <dbReference type="ARBA" id="ARBA00022475"/>
    </source>
</evidence>
<reference evidence="10" key="1">
    <citation type="journal article" date="2020" name="mSystems">
        <title>Genome- and Community-Level Interaction Insights into Carbon Utilization and Element Cycling Functions of Hydrothermarchaeota in Hydrothermal Sediment.</title>
        <authorList>
            <person name="Zhou Z."/>
            <person name="Liu Y."/>
            <person name="Xu W."/>
            <person name="Pan J."/>
            <person name="Luo Z.H."/>
            <person name="Li M."/>
        </authorList>
    </citation>
    <scope>NUCLEOTIDE SEQUENCE [LARGE SCALE GENOMIC DNA]</scope>
    <source>
        <strain evidence="10">HyVt-76</strain>
    </source>
</reference>
<dbReference type="Gene3D" id="1.20.81.30">
    <property type="entry name" value="Type II secretion system (T2SS), domain F"/>
    <property type="match status" value="2"/>
</dbReference>
<evidence type="ECO:0000256" key="6">
    <source>
        <dbReference type="ARBA" id="ARBA00022989"/>
    </source>
</evidence>
<accession>A0A7V5H3S9</accession>
<protein>
    <submittedName>
        <fullName evidence="10">Type II secretion system F family protein</fullName>
    </submittedName>
</protein>
<feature type="domain" description="Type II secretion system protein GspF" evidence="9">
    <location>
        <begin position="66"/>
        <end position="189"/>
    </location>
</feature>
<comment type="caution">
    <text evidence="10">The sequence shown here is derived from an EMBL/GenBank/DDBJ whole genome shotgun (WGS) entry which is preliminary data.</text>
</comment>
<feature type="transmembrane region" description="Helical" evidence="8">
    <location>
        <begin position="212"/>
        <end position="238"/>
    </location>
</feature>
<name>A0A7V5H3S9_CALAY</name>
<gene>
    <name evidence="10" type="ORF">ENL21_04895</name>
</gene>
<dbReference type="PANTHER" id="PTHR30012">
    <property type="entry name" value="GENERAL SECRETION PATHWAY PROTEIN"/>
    <property type="match status" value="1"/>
</dbReference>
<feature type="domain" description="Type II secretion system protein GspF" evidence="9">
    <location>
        <begin position="269"/>
        <end position="391"/>
    </location>
</feature>
<evidence type="ECO:0000313" key="10">
    <source>
        <dbReference type="EMBL" id="HHE55097.1"/>
    </source>
</evidence>
<dbReference type="InterPro" id="IPR042094">
    <property type="entry name" value="T2SS_GspF_sf"/>
</dbReference>
<dbReference type="PRINTS" id="PR00812">
    <property type="entry name" value="BCTERIALGSPF"/>
</dbReference>
<evidence type="ECO:0000256" key="7">
    <source>
        <dbReference type="ARBA" id="ARBA00023136"/>
    </source>
</evidence>
<comment type="similarity">
    <text evidence="2">Belongs to the GSP F family.</text>
</comment>
<keyword evidence="6 8" id="KW-1133">Transmembrane helix</keyword>
<feature type="transmembrane region" description="Helical" evidence="8">
    <location>
        <begin position="168"/>
        <end position="192"/>
    </location>
</feature>
<dbReference type="GO" id="GO:0005886">
    <property type="term" value="C:plasma membrane"/>
    <property type="evidence" value="ECO:0007669"/>
    <property type="project" value="UniProtKB-SubCell"/>
</dbReference>
<dbReference type="Pfam" id="PF00482">
    <property type="entry name" value="T2SSF"/>
    <property type="match status" value="2"/>
</dbReference>
<keyword evidence="4" id="KW-0997">Cell inner membrane</keyword>
<evidence type="ECO:0000259" key="9">
    <source>
        <dbReference type="Pfam" id="PF00482"/>
    </source>
</evidence>
<evidence type="ECO:0000256" key="2">
    <source>
        <dbReference type="ARBA" id="ARBA00005745"/>
    </source>
</evidence>
<dbReference type="Proteomes" id="UP000886111">
    <property type="component" value="Unassembled WGS sequence"/>
</dbReference>
<evidence type="ECO:0000256" key="5">
    <source>
        <dbReference type="ARBA" id="ARBA00022692"/>
    </source>
</evidence>
<proteinExistence type="inferred from homology"/>
<dbReference type="InterPro" id="IPR018076">
    <property type="entry name" value="T2SS_GspF_dom"/>
</dbReference>
<dbReference type="AlphaFoldDB" id="A0A7V5H3S9"/>
<keyword evidence="7 8" id="KW-0472">Membrane</keyword>
<dbReference type="InterPro" id="IPR003004">
    <property type="entry name" value="GspF/PilC"/>
</dbReference>
<sequence>MPNFKYKAYNADGKLVESTILASTEDDVVRQLDELNMIPVSIEKVESKTGKKKIKISVKDDAVLMFTKQLATMLRAGIPMLLALQTVRDQTKDENFKQVIDTIRKDIEQGSKFSDALSQFPKIFSGIYINAIRVGEISGTLEDALQYMHQYMEKDIKMRSDVKKAFRYPMFVVIGLIGAFFVFVTTVIPNFIPIFEGTGHALPLPTRILLGIYSLLTQYGVFTFLFLVAVTGVAIYYFKKPKGRYWLDENLLKLPVLGTFLQKVIIARFSRLFYTMNRTGVNITETLEIIQKSIGNMFYAKVIEKLYDSILKGESLAEGMRKTGQFPELLIDMVLIGEKSGSLDDMLLSVSNFYEEEVSEMVENMSSLIEPIITVVLGGMVLLLALALFLPMWEMMNIM</sequence>
<dbReference type="FunFam" id="1.20.81.30:FF:000001">
    <property type="entry name" value="Type II secretion system protein F"/>
    <property type="match status" value="2"/>
</dbReference>
<dbReference type="PANTHER" id="PTHR30012:SF0">
    <property type="entry name" value="TYPE II SECRETION SYSTEM PROTEIN F-RELATED"/>
    <property type="match status" value="1"/>
</dbReference>
<keyword evidence="3" id="KW-1003">Cell membrane</keyword>
<evidence type="ECO:0000256" key="4">
    <source>
        <dbReference type="ARBA" id="ARBA00022519"/>
    </source>
</evidence>
<dbReference type="EMBL" id="DRTD01000362">
    <property type="protein sequence ID" value="HHE55097.1"/>
    <property type="molecule type" value="Genomic_DNA"/>
</dbReference>
<evidence type="ECO:0000256" key="8">
    <source>
        <dbReference type="SAM" id="Phobius"/>
    </source>
</evidence>
<feature type="transmembrane region" description="Helical" evidence="8">
    <location>
        <begin position="372"/>
        <end position="393"/>
    </location>
</feature>
<comment type="subcellular location">
    <subcellularLocation>
        <location evidence="1">Cell inner membrane</location>
        <topology evidence="1">Multi-pass membrane protein</topology>
    </subcellularLocation>
</comment>
<organism evidence="10">
    <name type="scientific">Caldithrix abyssi</name>
    <dbReference type="NCBI Taxonomy" id="187145"/>
    <lineage>
        <taxon>Bacteria</taxon>
        <taxon>Pseudomonadati</taxon>
        <taxon>Calditrichota</taxon>
        <taxon>Calditrichia</taxon>
        <taxon>Calditrichales</taxon>
        <taxon>Calditrichaceae</taxon>
        <taxon>Caldithrix</taxon>
    </lineage>
</organism>
<evidence type="ECO:0000256" key="1">
    <source>
        <dbReference type="ARBA" id="ARBA00004429"/>
    </source>
</evidence>